<dbReference type="PANTHER" id="PTHR32093:SF121">
    <property type="entry name" value="LEUCINE-RICH REPEAT EXTENSIN-LIKE PROTEIN 6"/>
    <property type="match status" value="1"/>
</dbReference>
<evidence type="ECO:0000256" key="10">
    <source>
        <dbReference type="ARBA" id="ARBA00041871"/>
    </source>
</evidence>
<dbReference type="FunFam" id="3.80.10.10:FF:000224">
    <property type="entry name" value="Leucine-rich repeat extensin-like protein 1"/>
    <property type="match status" value="1"/>
</dbReference>
<reference evidence="13 14" key="1">
    <citation type="journal article" date="2011" name="Science">
        <title>The Selaginella genome identifies genetic changes associated with the evolution of vascular plants.</title>
        <authorList>
            <person name="Banks J.A."/>
            <person name="Nishiyama T."/>
            <person name="Hasebe M."/>
            <person name="Bowman J.L."/>
            <person name="Gribskov M."/>
            <person name="dePamphilis C."/>
            <person name="Albert V.A."/>
            <person name="Aono N."/>
            <person name="Aoyama T."/>
            <person name="Ambrose B.A."/>
            <person name="Ashton N.W."/>
            <person name="Axtell M.J."/>
            <person name="Barker E."/>
            <person name="Barker M.S."/>
            <person name="Bennetzen J.L."/>
            <person name="Bonawitz N.D."/>
            <person name="Chapple C."/>
            <person name="Cheng C."/>
            <person name="Correa L.G."/>
            <person name="Dacre M."/>
            <person name="DeBarry J."/>
            <person name="Dreyer I."/>
            <person name="Elias M."/>
            <person name="Engstrom E.M."/>
            <person name="Estelle M."/>
            <person name="Feng L."/>
            <person name="Finet C."/>
            <person name="Floyd S.K."/>
            <person name="Frommer W.B."/>
            <person name="Fujita T."/>
            <person name="Gramzow L."/>
            <person name="Gutensohn M."/>
            <person name="Harholt J."/>
            <person name="Hattori M."/>
            <person name="Heyl A."/>
            <person name="Hirai T."/>
            <person name="Hiwatashi Y."/>
            <person name="Ishikawa M."/>
            <person name="Iwata M."/>
            <person name="Karol K.G."/>
            <person name="Koehler B."/>
            <person name="Kolukisaoglu U."/>
            <person name="Kubo M."/>
            <person name="Kurata T."/>
            <person name="Lalonde S."/>
            <person name="Li K."/>
            <person name="Li Y."/>
            <person name="Litt A."/>
            <person name="Lyons E."/>
            <person name="Manning G."/>
            <person name="Maruyama T."/>
            <person name="Michael T.P."/>
            <person name="Mikami K."/>
            <person name="Miyazaki S."/>
            <person name="Morinaga S."/>
            <person name="Murata T."/>
            <person name="Mueller-Roeber B."/>
            <person name="Nelson D.R."/>
            <person name="Obara M."/>
            <person name="Oguri Y."/>
            <person name="Olmstead R.G."/>
            <person name="Onodera N."/>
            <person name="Petersen B.L."/>
            <person name="Pils B."/>
            <person name="Prigge M."/>
            <person name="Rensing S.A."/>
            <person name="Riano-Pachon D.M."/>
            <person name="Roberts A.W."/>
            <person name="Sato Y."/>
            <person name="Scheller H.V."/>
            <person name="Schulz B."/>
            <person name="Schulz C."/>
            <person name="Shakirov E.V."/>
            <person name="Shibagaki N."/>
            <person name="Shinohara N."/>
            <person name="Shippen D.E."/>
            <person name="Soerensen I."/>
            <person name="Sotooka R."/>
            <person name="Sugimoto N."/>
            <person name="Sugita M."/>
            <person name="Sumikawa N."/>
            <person name="Tanurdzic M."/>
            <person name="Theissen G."/>
            <person name="Ulvskov P."/>
            <person name="Wakazuki S."/>
            <person name="Weng J.K."/>
            <person name="Willats W.W."/>
            <person name="Wipf D."/>
            <person name="Wolf P.G."/>
            <person name="Yang L."/>
            <person name="Zimmer A.D."/>
            <person name="Zhu Q."/>
            <person name="Mitros T."/>
            <person name="Hellsten U."/>
            <person name="Loque D."/>
            <person name="Otillar R."/>
            <person name="Salamov A."/>
            <person name="Schmutz J."/>
            <person name="Shapiro H."/>
            <person name="Lindquist E."/>
            <person name="Lucas S."/>
            <person name="Rokhsar D."/>
            <person name="Grigoriev I.V."/>
        </authorList>
    </citation>
    <scope>NUCLEOTIDE SEQUENCE [LARGE SCALE GENOMIC DNA]</scope>
</reference>
<name>D8RA23_SELML</name>
<keyword evidence="4" id="KW-0433">Leucine-rich repeat</keyword>
<keyword evidence="6" id="KW-0677">Repeat</keyword>
<keyword evidence="8" id="KW-0379">Hydroxylation</keyword>
<dbReference type="PANTHER" id="PTHR32093">
    <property type="entry name" value="LEUCINE-RICH REPEAT EXTENSIN-LIKE PROTEIN 3-RELATED"/>
    <property type="match status" value="1"/>
</dbReference>
<evidence type="ECO:0000256" key="7">
    <source>
        <dbReference type="ARBA" id="ARBA00023180"/>
    </source>
</evidence>
<evidence type="ECO:0000313" key="14">
    <source>
        <dbReference type="Proteomes" id="UP000001514"/>
    </source>
</evidence>
<dbReference type="STRING" id="88036.D8RA23"/>
<evidence type="ECO:0000256" key="11">
    <source>
        <dbReference type="SAM" id="MobiDB-lite"/>
    </source>
</evidence>
<dbReference type="eggNOG" id="ENOG502QQ2D">
    <property type="taxonomic scope" value="Eukaryota"/>
</dbReference>
<proteinExistence type="predicted"/>
<dbReference type="InParanoid" id="D8RA23"/>
<dbReference type="AlphaFoldDB" id="D8RA23"/>
<evidence type="ECO:0000313" key="13">
    <source>
        <dbReference type="EMBL" id="EFJ31255.1"/>
    </source>
</evidence>
<feature type="region of interest" description="Disordered" evidence="11">
    <location>
        <begin position="343"/>
        <end position="402"/>
    </location>
</feature>
<keyword evidence="9" id="KW-0961">Cell wall biogenesis/degradation</keyword>
<dbReference type="Gramene" id="EFJ31255">
    <property type="protein sequence ID" value="EFJ31255"/>
    <property type="gene ID" value="SELMODRAFT_87965"/>
</dbReference>
<keyword evidence="2" id="KW-0134">Cell wall</keyword>
<comment type="subcellular location">
    <subcellularLocation>
        <location evidence="1">Secreted</location>
        <location evidence="1">Cell wall</location>
    </subcellularLocation>
</comment>
<keyword evidence="5" id="KW-0732">Signal</keyword>
<dbReference type="KEGG" id="smo:SELMODRAFT_87965"/>
<evidence type="ECO:0000256" key="8">
    <source>
        <dbReference type="ARBA" id="ARBA00023278"/>
    </source>
</evidence>
<evidence type="ECO:0000259" key="12">
    <source>
        <dbReference type="Pfam" id="PF08263"/>
    </source>
</evidence>
<dbReference type="FunFam" id="3.80.10.10:FF:000041">
    <property type="entry name" value="LRR receptor-like serine/threonine-protein kinase ERECTA"/>
    <property type="match status" value="1"/>
</dbReference>
<keyword evidence="7" id="KW-0325">Glycoprotein</keyword>
<evidence type="ECO:0000256" key="4">
    <source>
        <dbReference type="ARBA" id="ARBA00022614"/>
    </source>
</evidence>
<dbReference type="SMART" id="SM00369">
    <property type="entry name" value="LRR_TYP"/>
    <property type="match status" value="5"/>
</dbReference>
<keyword evidence="14" id="KW-1185">Reference proteome</keyword>
<dbReference type="Proteomes" id="UP000001514">
    <property type="component" value="Unassembled WGS sequence"/>
</dbReference>
<dbReference type="SUPFAM" id="SSF52058">
    <property type="entry name" value="L domain-like"/>
    <property type="match status" value="1"/>
</dbReference>
<evidence type="ECO:0000256" key="3">
    <source>
        <dbReference type="ARBA" id="ARBA00022525"/>
    </source>
</evidence>
<dbReference type="HOGENOM" id="CLU_000288_23_1_1"/>
<evidence type="ECO:0000256" key="6">
    <source>
        <dbReference type="ARBA" id="ARBA00022737"/>
    </source>
</evidence>
<dbReference type="EMBL" id="GL377574">
    <property type="protein sequence ID" value="EFJ31255.1"/>
    <property type="molecule type" value="Genomic_DNA"/>
</dbReference>
<gene>
    <name evidence="13" type="ORF">SELMODRAFT_87965</name>
</gene>
<dbReference type="Pfam" id="PF13855">
    <property type="entry name" value="LRR_8"/>
    <property type="match status" value="2"/>
</dbReference>
<dbReference type="OMA" id="VNWIGSN"/>
<dbReference type="InterPro" id="IPR001611">
    <property type="entry name" value="Leu-rich_rpt"/>
</dbReference>
<dbReference type="InterPro" id="IPR051582">
    <property type="entry name" value="LRR_extensin-like_regulator"/>
</dbReference>
<dbReference type="GO" id="GO:0071555">
    <property type="term" value="P:cell wall organization"/>
    <property type="evidence" value="ECO:0007669"/>
    <property type="project" value="UniProtKB-KW"/>
</dbReference>
<organism evidence="14">
    <name type="scientific">Selaginella moellendorffii</name>
    <name type="common">Spikemoss</name>
    <dbReference type="NCBI Taxonomy" id="88036"/>
    <lineage>
        <taxon>Eukaryota</taxon>
        <taxon>Viridiplantae</taxon>
        <taxon>Streptophyta</taxon>
        <taxon>Embryophyta</taxon>
        <taxon>Tracheophyta</taxon>
        <taxon>Lycopodiopsida</taxon>
        <taxon>Selaginellales</taxon>
        <taxon>Selaginellaceae</taxon>
        <taxon>Selaginella</taxon>
    </lineage>
</organism>
<dbReference type="Gene3D" id="3.80.10.10">
    <property type="entry name" value="Ribonuclease Inhibitor"/>
    <property type="match status" value="2"/>
</dbReference>
<evidence type="ECO:0000256" key="2">
    <source>
        <dbReference type="ARBA" id="ARBA00022512"/>
    </source>
</evidence>
<protein>
    <recommendedName>
        <fullName evidence="10">Cell wall hydroxyproline-rich glycoprotein</fullName>
    </recommendedName>
</protein>
<evidence type="ECO:0000256" key="5">
    <source>
        <dbReference type="ARBA" id="ARBA00022729"/>
    </source>
</evidence>
<keyword evidence="3" id="KW-0964">Secreted</keyword>
<feature type="domain" description="Leucine-rich repeat-containing N-terminal plant-type" evidence="12">
    <location>
        <begin position="25"/>
        <end position="59"/>
    </location>
</feature>
<evidence type="ECO:0000256" key="9">
    <source>
        <dbReference type="ARBA" id="ARBA00023316"/>
    </source>
</evidence>
<dbReference type="InterPro" id="IPR013210">
    <property type="entry name" value="LRR_N_plant-typ"/>
</dbReference>
<dbReference type="InterPro" id="IPR032675">
    <property type="entry name" value="LRR_dom_sf"/>
</dbReference>
<sequence>MRFQRQRRLEGASEASIRSLWDAYTALQAWKAAITKDPLNITATWIGDEVCSYKGVFCSAAPDDSCERVVTGIDLNHAYLSGKLVDELGLLSYLVLFHINTNFFWGTVPPSFCKLAHLYELDLSNNRFSGPFPNVTLDLPSLRYLDVRFNRFRGAIPSRLFDRGLDAIFVNDNDFQCAAPATLANSTASVLVLANNMIQGEIPSSIGALNGSVEEIILLGNMLTGCIPDSIANLTQVTVLDLSGNQLGGYVPDAIAAMKSLEQLNLAGNLLSGPLPEGICELPKLQNLTLEDNFLTDIAHQCLALPASNGTIVDTDRNCIPYQPNQRPHDQCADFLSQPTSCQPEPLVMAPPVLPPPPPSPPPPSPPPPSPPPPPPPPPPEYHYESPPPPSYHYELPPPPPY</sequence>
<dbReference type="InterPro" id="IPR003591">
    <property type="entry name" value="Leu-rich_rpt_typical-subtyp"/>
</dbReference>
<accession>D8RA23</accession>
<feature type="compositionally biased region" description="Pro residues" evidence="11">
    <location>
        <begin position="352"/>
        <end position="402"/>
    </location>
</feature>
<dbReference type="Pfam" id="PF08263">
    <property type="entry name" value="LRRNT_2"/>
    <property type="match status" value="1"/>
</dbReference>
<dbReference type="PRINTS" id="PR00019">
    <property type="entry name" value="LEURICHRPT"/>
</dbReference>
<evidence type="ECO:0000256" key="1">
    <source>
        <dbReference type="ARBA" id="ARBA00004191"/>
    </source>
</evidence>